<accession>I3VYD4</accession>
<sequence length="367" mass="39692">MRNNLIEAIVFLLSIIVILVGFAVVISKKTFNMQLLKRFNESRMVRLIFSLVCIFLAWIMPWFSVKMLMAIGAFGLLISIFPIKRSSSLISIGIAVILFGLVALGLVGLYSYQGVGSVSNSVLRITNSFPIDVKSTVDNSLRIDGSERIMPDKKISLKDVKNVNLSVKGGIEIKFTNDDTIYIPSELNVESDNGNLTVFEKTPKQNVTYVIELGTNPNEAVDIRSAGIEITGSGNFNNFSLNSAGSSINGNISSNNDVYLSCAGLKVTGNLKGKVLNINSSGTTLNGELDFNKIIVNSTGLAINEMSRFSELNINATGLYGRIAILNSSNERGNLTVNSTGGTLTVINKNKAPVDINTSGFIKITKE</sequence>
<feature type="transmembrane region" description="Helical" evidence="1">
    <location>
        <begin position="6"/>
        <end position="25"/>
    </location>
</feature>
<evidence type="ECO:0008006" key="4">
    <source>
        <dbReference type="Google" id="ProtNLM"/>
    </source>
</evidence>
<dbReference type="eggNOG" id="ENOG502ZK55">
    <property type="taxonomic scope" value="Bacteria"/>
</dbReference>
<dbReference type="STRING" id="1094508.Tsac_2533"/>
<dbReference type="PATRIC" id="fig|1094508.3.peg.2568"/>
<keyword evidence="1" id="KW-0812">Transmembrane</keyword>
<protein>
    <recommendedName>
        <fullName evidence="4">Adhesin domain-containing protein</fullName>
    </recommendedName>
</protein>
<keyword evidence="1" id="KW-0472">Membrane</keyword>
<keyword evidence="3" id="KW-1185">Reference proteome</keyword>
<organism evidence="2 3">
    <name type="scientific">Thermoanaerobacterium saccharolyticum (strain DSM 8691 / JW/SL-YS485)</name>
    <dbReference type="NCBI Taxonomy" id="1094508"/>
    <lineage>
        <taxon>Bacteria</taxon>
        <taxon>Bacillati</taxon>
        <taxon>Bacillota</taxon>
        <taxon>Clostridia</taxon>
        <taxon>Thermoanaerobacterales</taxon>
        <taxon>Thermoanaerobacteraceae</taxon>
        <taxon>Thermoanaerobacterium</taxon>
    </lineage>
</organism>
<dbReference type="AlphaFoldDB" id="I3VYD4"/>
<feature type="transmembrane region" description="Helical" evidence="1">
    <location>
        <begin position="90"/>
        <end position="112"/>
    </location>
</feature>
<reference evidence="2 3" key="1">
    <citation type="journal article" date="2014" name="Appl. Environ. Microbiol.">
        <title>Profile of Secreted Hydrolases, Associated Proteins, and SlpA in Thermoanaerobacterium saccharolyticum during the Degradation of Hemicellulose.</title>
        <authorList>
            <person name="Currie D.H."/>
            <person name="Guss A.M."/>
            <person name="Herring C.D."/>
            <person name="Giannone R.J."/>
            <person name="Johnson C.M."/>
            <person name="Lankford P.K."/>
            <person name="Brown S.D."/>
            <person name="Hettich R.L."/>
            <person name="Lynd L.R."/>
        </authorList>
    </citation>
    <scope>NUCLEOTIDE SEQUENCE [LARGE SCALE GENOMIC DNA]</scope>
    <source>
        <strain evidence="3">DSM 8691 / JW/SL-YS485</strain>
    </source>
</reference>
<evidence type="ECO:0000256" key="1">
    <source>
        <dbReference type="SAM" id="Phobius"/>
    </source>
</evidence>
<evidence type="ECO:0000313" key="3">
    <source>
        <dbReference type="Proteomes" id="UP000006178"/>
    </source>
</evidence>
<dbReference type="Proteomes" id="UP000006178">
    <property type="component" value="Chromosome"/>
</dbReference>
<name>I3VYD4_THESW</name>
<dbReference type="BioCyc" id="TSAC1094508:GLMA-2572-MONOMER"/>
<keyword evidence="1" id="KW-1133">Transmembrane helix</keyword>
<gene>
    <name evidence="2" type="ordered locus">Tsac_2533</name>
</gene>
<dbReference type="KEGG" id="tsh:Tsac_2533"/>
<evidence type="ECO:0000313" key="2">
    <source>
        <dbReference type="EMBL" id="AFK87529.1"/>
    </source>
</evidence>
<feature type="transmembrane region" description="Helical" evidence="1">
    <location>
        <begin position="45"/>
        <end position="61"/>
    </location>
</feature>
<dbReference type="RefSeq" id="WP_014759360.1">
    <property type="nucleotide sequence ID" value="NC_017992.1"/>
</dbReference>
<dbReference type="EMBL" id="CP003184">
    <property type="protein sequence ID" value="AFK87529.1"/>
    <property type="molecule type" value="Genomic_DNA"/>
</dbReference>
<proteinExistence type="predicted"/>